<dbReference type="EnsemblMetazoa" id="XM_003243280.4">
    <property type="protein sequence ID" value="XP_003243328.1"/>
    <property type="gene ID" value="LOC100574363"/>
</dbReference>
<dbReference type="RefSeq" id="XP_003243328.1">
    <property type="nucleotide sequence ID" value="XM_003243280.3"/>
</dbReference>
<feature type="signal peptide" evidence="1">
    <location>
        <begin position="1"/>
        <end position="19"/>
    </location>
</feature>
<dbReference type="AlphaFoldDB" id="A0A8R2AA45"/>
<proteinExistence type="predicted"/>
<dbReference type="KEGG" id="api:100574363"/>
<reference evidence="3" key="1">
    <citation type="submission" date="2010-06" db="EMBL/GenBank/DDBJ databases">
        <authorList>
            <person name="Jiang H."/>
            <person name="Abraham K."/>
            <person name="Ali S."/>
            <person name="Alsbrooks S.L."/>
            <person name="Anim B.N."/>
            <person name="Anosike U.S."/>
            <person name="Attaway T."/>
            <person name="Bandaranaike D.P."/>
            <person name="Battles P.K."/>
            <person name="Bell S.N."/>
            <person name="Bell A.V."/>
            <person name="Beltran B."/>
            <person name="Bickham C."/>
            <person name="Bustamante Y."/>
            <person name="Caleb T."/>
            <person name="Canada A."/>
            <person name="Cardenas V."/>
            <person name="Carter K."/>
            <person name="Chacko J."/>
            <person name="Chandrabose M.N."/>
            <person name="Chavez D."/>
            <person name="Chavez A."/>
            <person name="Chen L."/>
            <person name="Chu H.-S."/>
            <person name="Claassen K.J."/>
            <person name="Cockrell R."/>
            <person name="Collins M."/>
            <person name="Cooper J.A."/>
            <person name="Cree A."/>
            <person name="Curry S.M."/>
            <person name="Da Y."/>
            <person name="Dao M.D."/>
            <person name="Das B."/>
            <person name="Davila M.-L."/>
            <person name="Davy-Carroll L."/>
            <person name="Denson S."/>
            <person name="Dinh H."/>
            <person name="Ebong V.E."/>
            <person name="Edwards J.R."/>
            <person name="Egan A."/>
            <person name="El-Daye J."/>
            <person name="Escobedo L."/>
            <person name="Fernandez S."/>
            <person name="Fernando P.R."/>
            <person name="Flagg N."/>
            <person name="Forbes L.D."/>
            <person name="Fowler R.G."/>
            <person name="Fu Q."/>
            <person name="Gabisi R.A."/>
            <person name="Ganer J."/>
            <person name="Garbino Pronczuk A."/>
            <person name="Garcia R.M."/>
            <person name="Garner T."/>
            <person name="Garrett T.E."/>
            <person name="Gonzalez D.A."/>
            <person name="Hamid H."/>
            <person name="Hawkins E.S."/>
            <person name="Hirani K."/>
            <person name="Hogues M.E."/>
            <person name="Hollins B."/>
            <person name="Hsiao C.-H."/>
            <person name="Jabil R."/>
            <person name="James M.L."/>
            <person name="Jhangiani S.N."/>
            <person name="Johnson B."/>
            <person name="Johnson Q."/>
            <person name="Joshi V."/>
            <person name="Kalu J.B."/>
            <person name="Kam C."/>
            <person name="Kashfia A."/>
            <person name="Keebler J."/>
            <person name="Kisamo H."/>
            <person name="Kovar C.L."/>
            <person name="Lago L.A."/>
            <person name="Lai C.-Y."/>
            <person name="Laidlaw J."/>
            <person name="Lara F."/>
            <person name="Le T.-K."/>
            <person name="Lee S.L."/>
            <person name="Legall F.H."/>
            <person name="Lemon S.J."/>
            <person name="Lewis L.R."/>
            <person name="Li B."/>
            <person name="Liu Y."/>
            <person name="Liu Y.-S."/>
            <person name="Lopez J."/>
            <person name="Lozado R.J."/>
            <person name="Lu J."/>
            <person name="Madu R.C."/>
            <person name="Maheshwari M."/>
            <person name="Maheshwari R."/>
            <person name="Malloy K."/>
            <person name="Martinez E."/>
            <person name="Mathew T."/>
            <person name="Mercado I.C."/>
            <person name="Mercado C."/>
            <person name="Meyer B."/>
            <person name="Montgomery K."/>
            <person name="Morgan M.B."/>
            <person name="Munidasa M."/>
            <person name="Nazareth L.V."/>
            <person name="Nelson J."/>
            <person name="Ng B.M."/>
            <person name="Nguyen N.B."/>
            <person name="Nguyen P.Q."/>
            <person name="Nguyen T."/>
            <person name="Obregon M."/>
            <person name="Okwuonu G.O."/>
            <person name="Onwere C.G."/>
            <person name="Orozco G."/>
            <person name="Parra A."/>
            <person name="Patel S."/>
            <person name="Patil S."/>
            <person name="Perez A."/>
            <person name="Perez Y."/>
            <person name="Pham C."/>
            <person name="Primus E.L."/>
            <person name="Pu L.-L."/>
            <person name="Puazo M."/>
            <person name="Qin X."/>
            <person name="Quiroz J.B."/>
            <person name="Reese J."/>
            <person name="Richards S."/>
            <person name="Rives C.M."/>
            <person name="Robberts R."/>
            <person name="Ruiz S.J."/>
            <person name="Ruiz M.J."/>
            <person name="Santibanez J."/>
            <person name="Schneider B.W."/>
            <person name="Sisson I."/>
            <person name="Smith M."/>
            <person name="Sodergren E."/>
            <person name="Song X.-Z."/>
            <person name="Song B.B."/>
            <person name="Summersgill H."/>
            <person name="Thelus R."/>
            <person name="Thornton R.D."/>
            <person name="Trejos Z.Y."/>
            <person name="Usmani K."/>
            <person name="Vattathil S."/>
            <person name="Villasana D."/>
            <person name="Walker D.L."/>
            <person name="Wang S."/>
            <person name="Wang K."/>
            <person name="White C.S."/>
            <person name="Williams A.C."/>
            <person name="Williamson J."/>
            <person name="Wilson K."/>
            <person name="Woghiren I.O."/>
            <person name="Woodworth J.R."/>
            <person name="Worley K.C."/>
            <person name="Wright R.A."/>
            <person name="Wu W."/>
            <person name="Young L."/>
            <person name="Zhang L."/>
            <person name="Zhang J."/>
            <person name="Zhu Y."/>
            <person name="Muzny D.M."/>
            <person name="Weinstock G."/>
            <person name="Gibbs R.A."/>
        </authorList>
    </citation>
    <scope>NUCLEOTIDE SEQUENCE [LARGE SCALE GENOMIC DNA]</scope>
    <source>
        <strain evidence="3">LSR1</strain>
    </source>
</reference>
<dbReference type="OrthoDB" id="6582994at2759"/>
<protein>
    <submittedName>
        <fullName evidence="2">Uncharacterized protein</fullName>
    </submittedName>
</protein>
<organism evidence="2 3">
    <name type="scientific">Acyrthosiphon pisum</name>
    <name type="common">Pea aphid</name>
    <dbReference type="NCBI Taxonomy" id="7029"/>
    <lineage>
        <taxon>Eukaryota</taxon>
        <taxon>Metazoa</taxon>
        <taxon>Ecdysozoa</taxon>
        <taxon>Arthropoda</taxon>
        <taxon>Hexapoda</taxon>
        <taxon>Insecta</taxon>
        <taxon>Pterygota</taxon>
        <taxon>Neoptera</taxon>
        <taxon>Paraneoptera</taxon>
        <taxon>Hemiptera</taxon>
        <taxon>Sternorrhyncha</taxon>
        <taxon>Aphidomorpha</taxon>
        <taxon>Aphidoidea</taxon>
        <taxon>Aphididae</taxon>
        <taxon>Macrosiphini</taxon>
        <taxon>Acyrthosiphon</taxon>
    </lineage>
</organism>
<keyword evidence="3" id="KW-1185">Reference proteome</keyword>
<evidence type="ECO:0000313" key="2">
    <source>
        <dbReference type="EnsemblMetazoa" id="XP_003243328.1"/>
    </source>
</evidence>
<keyword evidence="1" id="KW-0732">Signal</keyword>
<accession>A0A8R2AA45</accession>
<dbReference type="Proteomes" id="UP000007819">
    <property type="component" value="Chromosome A3"/>
</dbReference>
<feature type="chain" id="PRO_5035787080" evidence="1">
    <location>
        <begin position="20"/>
        <end position="407"/>
    </location>
</feature>
<evidence type="ECO:0000313" key="3">
    <source>
        <dbReference type="Proteomes" id="UP000007819"/>
    </source>
</evidence>
<sequence length="407" mass="45939">MISLLVLITVCFVLSSADSSVNWTVDDNTIPESLPDLMRNKYYRNEEIQNAVFWAYKIQYDVISEHNGRVYDAETPLGYFNDALILPKTRASLISSNIVFENNTISGLLDFKSNNIVIRWSQDLVSTKITWKELQIVGRYVFVDEWRYVTGEYKMFVENVMYQIDTPLSKNIELYPSSASNSAISYSKFKTTFTGQYAISDGFSATRYFLEEVAFAHVADYVLEMTRQNVTSAIRAAVQPYVQYRNRSDPHFPASAGRLDNGRFFSVSDPFVDGLDTALQKVNSVWTEPNTGVLMVAVEHTLHNLNGTFNLHVVSELAELQRPGHVIDFVMDRVRLSIAYDVLRPNCLCSATVKVYKITTWSRDSQEDTGYLPQVAAAFANTVEDHLSIGTCAAIAKANKYGTNPCQ</sequence>
<reference evidence="2" key="2">
    <citation type="submission" date="2022-06" db="UniProtKB">
        <authorList>
            <consortium name="EnsemblMetazoa"/>
        </authorList>
    </citation>
    <scope>IDENTIFICATION</scope>
</reference>
<dbReference type="GeneID" id="100574363"/>
<name>A0A8R2AA45_ACYPI</name>
<evidence type="ECO:0000256" key="1">
    <source>
        <dbReference type="SAM" id="SignalP"/>
    </source>
</evidence>